<proteinExistence type="predicted"/>
<dbReference type="EMBL" id="DXBC01000083">
    <property type="protein sequence ID" value="HIZ79243.1"/>
    <property type="molecule type" value="Genomic_DNA"/>
</dbReference>
<dbReference type="Gene3D" id="3.40.190.10">
    <property type="entry name" value="Periplasmic binding protein-like II"/>
    <property type="match status" value="1"/>
</dbReference>
<evidence type="ECO:0000259" key="1">
    <source>
        <dbReference type="Pfam" id="PF03466"/>
    </source>
</evidence>
<name>A0A9D2GGA5_9FIRM</name>
<dbReference type="CDD" id="cd05466">
    <property type="entry name" value="PBP2_LTTR_substrate"/>
    <property type="match status" value="1"/>
</dbReference>
<dbReference type="InterPro" id="IPR005119">
    <property type="entry name" value="LysR_subst-bd"/>
</dbReference>
<feature type="domain" description="LysR substrate-binding" evidence="1">
    <location>
        <begin position="39"/>
        <end position="133"/>
    </location>
</feature>
<protein>
    <submittedName>
        <fullName evidence="2">LysR family transcriptional regulator substrate-binding protein</fullName>
    </submittedName>
</protein>
<reference evidence="2" key="1">
    <citation type="journal article" date="2021" name="PeerJ">
        <title>Extensive microbial diversity within the chicken gut microbiome revealed by metagenomics and culture.</title>
        <authorList>
            <person name="Gilroy R."/>
            <person name="Ravi A."/>
            <person name="Getino M."/>
            <person name="Pursley I."/>
            <person name="Horton D.L."/>
            <person name="Alikhan N.F."/>
            <person name="Baker D."/>
            <person name="Gharbi K."/>
            <person name="Hall N."/>
            <person name="Watson M."/>
            <person name="Adriaenssens E.M."/>
            <person name="Foster-Nyarko E."/>
            <person name="Jarju S."/>
            <person name="Secka A."/>
            <person name="Antonio M."/>
            <person name="Oren A."/>
            <person name="Chaudhuri R.R."/>
            <person name="La Ragione R."/>
            <person name="Hildebrand F."/>
            <person name="Pallen M.J."/>
        </authorList>
    </citation>
    <scope>NUCLEOTIDE SEQUENCE</scope>
    <source>
        <strain evidence="2">ChiBcec1-1093</strain>
    </source>
</reference>
<evidence type="ECO:0000313" key="2">
    <source>
        <dbReference type="EMBL" id="HIZ79243.1"/>
    </source>
</evidence>
<accession>A0A9D2GGA5</accession>
<reference evidence="2" key="2">
    <citation type="submission" date="2021-04" db="EMBL/GenBank/DDBJ databases">
        <authorList>
            <person name="Gilroy R."/>
        </authorList>
    </citation>
    <scope>NUCLEOTIDE SEQUENCE</scope>
    <source>
        <strain evidence="2">ChiBcec1-1093</strain>
    </source>
</reference>
<dbReference type="SUPFAM" id="SSF53850">
    <property type="entry name" value="Periplasmic binding protein-like II"/>
    <property type="match status" value="1"/>
</dbReference>
<dbReference type="Pfam" id="PF03466">
    <property type="entry name" value="LysR_substrate"/>
    <property type="match status" value="1"/>
</dbReference>
<evidence type="ECO:0000313" key="3">
    <source>
        <dbReference type="Proteomes" id="UP000824101"/>
    </source>
</evidence>
<gene>
    <name evidence="2" type="ORF">IAA17_05595</name>
</gene>
<dbReference type="AlphaFoldDB" id="A0A9D2GGA5"/>
<comment type="caution">
    <text evidence="2">The sequence shown here is derived from an EMBL/GenBank/DDBJ whole genome shotgun (WGS) entry which is preliminary data.</text>
</comment>
<sequence length="160" mass="19022">MKLYDDVEMEFCELNHMRKDHPLNQESYRREDEAMSYMPLEKLRGADFILTKSFKKTRMAADRILKYLDGNYSVGLESQNIETVIRLVSSGLGISLIPHIYSKIYRTGDDINYYRIEDFYHPIWQWAVIYNESIEKLSRPSRELYNILCEDGCKLPNYVE</sequence>
<organism evidence="2 3">
    <name type="scientific">Candidatus Lachnoclostridium stercorigallinarum</name>
    <dbReference type="NCBI Taxonomy" id="2838634"/>
    <lineage>
        <taxon>Bacteria</taxon>
        <taxon>Bacillati</taxon>
        <taxon>Bacillota</taxon>
        <taxon>Clostridia</taxon>
        <taxon>Lachnospirales</taxon>
        <taxon>Lachnospiraceae</taxon>
    </lineage>
</organism>
<dbReference type="Proteomes" id="UP000824101">
    <property type="component" value="Unassembled WGS sequence"/>
</dbReference>